<dbReference type="PRINTS" id="PR00080">
    <property type="entry name" value="SDRFAMILY"/>
</dbReference>
<proteinExistence type="inferred from homology"/>
<keyword evidence="2" id="KW-0560">Oxidoreductase</keyword>
<evidence type="ECO:0000256" key="1">
    <source>
        <dbReference type="ARBA" id="ARBA00006484"/>
    </source>
</evidence>
<dbReference type="HOGENOM" id="CLU_010194_13_1_1"/>
<dbReference type="Gene3D" id="3.40.50.720">
    <property type="entry name" value="NAD(P)-binding Rossmann-like Domain"/>
    <property type="match status" value="1"/>
</dbReference>
<dbReference type="PANTHER" id="PTHR43180:SF80">
    <property type="entry name" value="NAD(P)-BINDING PROTEIN"/>
    <property type="match status" value="1"/>
</dbReference>
<dbReference type="RefSeq" id="XP_013346603.1">
    <property type="nucleotide sequence ID" value="XM_013491149.1"/>
</dbReference>
<name>A0A074YKI3_AURSE</name>
<dbReference type="STRING" id="1043005.A0A074YKI3"/>
<dbReference type="EMBL" id="KL584752">
    <property type="protein sequence ID" value="KEQ98175.1"/>
    <property type="molecule type" value="Genomic_DNA"/>
</dbReference>
<protein>
    <submittedName>
        <fullName evidence="4">Uncharacterized protein</fullName>
    </submittedName>
</protein>
<dbReference type="InParanoid" id="A0A074YKI3"/>
<reference evidence="4 5" key="1">
    <citation type="journal article" date="2014" name="BMC Genomics">
        <title>Genome sequencing of four Aureobasidium pullulans varieties: biotechnological potential, stress tolerance, and description of new species.</title>
        <authorList>
            <person name="Gostin Ar C."/>
            <person name="Ohm R.A."/>
            <person name="Kogej T."/>
            <person name="Sonjak S."/>
            <person name="Turk M."/>
            <person name="Zajc J."/>
            <person name="Zalar P."/>
            <person name="Grube M."/>
            <person name="Sun H."/>
            <person name="Han J."/>
            <person name="Sharma A."/>
            <person name="Chiniquy J."/>
            <person name="Ngan C.Y."/>
            <person name="Lipzen A."/>
            <person name="Barry K."/>
            <person name="Grigoriev I.V."/>
            <person name="Gunde-Cimerman N."/>
        </authorList>
    </citation>
    <scope>NUCLEOTIDE SEQUENCE [LARGE SCALE GENOMIC DNA]</scope>
    <source>
        <strain evidence="4 5">EXF-2481</strain>
    </source>
</reference>
<dbReference type="OMA" id="PVWFGWR"/>
<dbReference type="GeneID" id="25362559"/>
<accession>A0A074YKI3</accession>
<dbReference type="Pfam" id="PF00106">
    <property type="entry name" value="adh_short"/>
    <property type="match status" value="1"/>
</dbReference>
<dbReference type="SUPFAM" id="SSF51735">
    <property type="entry name" value="NAD(P)-binding Rossmann-fold domains"/>
    <property type="match status" value="1"/>
</dbReference>
<gene>
    <name evidence="4" type="ORF">AUEXF2481DRAFT_2149</name>
</gene>
<keyword evidence="5" id="KW-1185">Reference proteome</keyword>
<evidence type="ECO:0000256" key="3">
    <source>
        <dbReference type="RuleBase" id="RU000363"/>
    </source>
</evidence>
<dbReference type="InterPro" id="IPR002347">
    <property type="entry name" value="SDR_fam"/>
</dbReference>
<dbReference type="PANTHER" id="PTHR43180">
    <property type="entry name" value="3-OXOACYL-(ACYL-CARRIER-PROTEIN) REDUCTASE (AFU_ORTHOLOGUE AFUA_6G11210)"/>
    <property type="match status" value="1"/>
</dbReference>
<organism evidence="4 5">
    <name type="scientific">Aureobasidium subglaciale (strain EXF-2481)</name>
    <name type="common">Aureobasidium pullulans var. subglaciale</name>
    <dbReference type="NCBI Taxonomy" id="1043005"/>
    <lineage>
        <taxon>Eukaryota</taxon>
        <taxon>Fungi</taxon>
        <taxon>Dikarya</taxon>
        <taxon>Ascomycota</taxon>
        <taxon>Pezizomycotina</taxon>
        <taxon>Dothideomycetes</taxon>
        <taxon>Dothideomycetidae</taxon>
        <taxon>Dothideales</taxon>
        <taxon>Saccotheciaceae</taxon>
        <taxon>Aureobasidium</taxon>
    </lineage>
</organism>
<evidence type="ECO:0000256" key="2">
    <source>
        <dbReference type="ARBA" id="ARBA00023002"/>
    </source>
</evidence>
<dbReference type="InterPro" id="IPR036291">
    <property type="entry name" value="NAD(P)-bd_dom_sf"/>
</dbReference>
<evidence type="ECO:0000313" key="5">
    <source>
        <dbReference type="Proteomes" id="UP000030641"/>
    </source>
</evidence>
<dbReference type="AlphaFoldDB" id="A0A074YKI3"/>
<dbReference type="OrthoDB" id="37659at2759"/>
<sequence>MTSIQLTDSDIPDLSGKVAIITGGASGIGLATARILARHHATCHILDISGPHTDDGPNPENITFRTCNVVSWLELRTAFMSVGHVDIVVANAGVSQYVDHFADTFDSDGSLEEPVYPVIDVNLRAVLNTVKLGLSAFQRQGPGGSIVITSSATGLSPEQSLPLYSAVKCGVIGLVRALRSTLPYTHGATINTVAPAATITRLLPPNLAAPIIQAGAPVSSAEHVGLAVAFSAVGYQDKQVEGYGRDTSEMISSRGRWNGRTILTLGDTWTEVEQPLAELRPQWFGDYTTEMTAFQQSLTDMRPLSSDASS</sequence>
<dbReference type="PRINTS" id="PR00081">
    <property type="entry name" value="GDHRDH"/>
</dbReference>
<dbReference type="Proteomes" id="UP000030641">
    <property type="component" value="Unassembled WGS sequence"/>
</dbReference>
<dbReference type="GO" id="GO:0016491">
    <property type="term" value="F:oxidoreductase activity"/>
    <property type="evidence" value="ECO:0007669"/>
    <property type="project" value="UniProtKB-KW"/>
</dbReference>
<comment type="similarity">
    <text evidence="1 3">Belongs to the short-chain dehydrogenases/reductases (SDR) family.</text>
</comment>
<evidence type="ECO:0000313" key="4">
    <source>
        <dbReference type="EMBL" id="KEQ98175.1"/>
    </source>
</evidence>